<dbReference type="EMBL" id="JASSZA010000019">
    <property type="protein sequence ID" value="KAK2087742.1"/>
    <property type="molecule type" value="Genomic_DNA"/>
</dbReference>
<dbReference type="Gene3D" id="6.10.140.340">
    <property type="match status" value="1"/>
</dbReference>
<feature type="non-terminal residue" evidence="4">
    <location>
        <position position="1"/>
    </location>
</feature>
<dbReference type="InterPro" id="IPR010844">
    <property type="entry name" value="Occludin_ELL"/>
</dbReference>
<dbReference type="Pfam" id="PF07303">
    <property type="entry name" value="Occludin_ELL"/>
    <property type="match status" value="1"/>
</dbReference>
<organism evidence="4 5">
    <name type="scientific">Saguinus oedipus</name>
    <name type="common">Cotton-top tamarin</name>
    <name type="synonym">Oedipomidas oedipus</name>
    <dbReference type="NCBI Taxonomy" id="9490"/>
    <lineage>
        <taxon>Eukaryota</taxon>
        <taxon>Metazoa</taxon>
        <taxon>Chordata</taxon>
        <taxon>Craniata</taxon>
        <taxon>Vertebrata</taxon>
        <taxon>Euteleostomi</taxon>
        <taxon>Mammalia</taxon>
        <taxon>Eutheria</taxon>
        <taxon>Euarchontoglires</taxon>
        <taxon>Primates</taxon>
        <taxon>Haplorrhini</taxon>
        <taxon>Platyrrhini</taxon>
        <taxon>Cebidae</taxon>
        <taxon>Callitrichinae</taxon>
        <taxon>Saguinus</taxon>
    </lineage>
</organism>
<sequence length="53" mass="6514">TTRGQILQEYRKIKKTNTNYSQEKHRCEYLHSKLAHIKRLIAEYDQRQLQAWP</sequence>
<evidence type="ECO:0000259" key="3">
    <source>
        <dbReference type="PROSITE" id="PS51980"/>
    </source>
</evidence>
<dbReference type="PANTHER" id="PTHR23288:SF9">
    <property type="entry name" value="RNA POLYMERASE II ELONGATION FACTOR ELL"/>
    <property type="match status" value="1"/>
</dbReference>
<accession>A0ABQ9TU95</accession>
<evidence type="ECO:0000256" key="1">
    <source>
        <dbReference type="ARBA" id="ARBA00009171"/>
    </source>
</evidence>
<proteinExistence type="inferred from homology"/>
<comment type="caution">
    <text evidence="4">The sequence shown here is derived from an EMBL/GenBank/DDBJ whole genome shotgun (WGS) entry which is preliminary data.</text>
</comment>
<evidence type="ECO:0000256" key="2">
    <source>
        <dbReference type="PROSITE-ProRule" id="PRU01324"/>
    </source>
</evidence>
<evidence type="ECO:0000313" key="5">
    <source>
        <dbReference type="Proteomes" id="UP001266305"/>
    </source>
</evidence>
<reference evidence="4 5" key="1">
    <citation type="submission" date="2023-05" db="EMBL/GenBank/DDBJ databases">
        <title>B98-5 Cell Line De Novo Hybrid Assembly: An Optical Mapping Approach.</title>
        <authorList>
            <person name="Kananen K."/>
            <person name="Auerbach J.A."/>
            <person name="Kautto E."/>
            <person name="Blachly J.S."/>
        </authorList>
    </citation>
    <scope>NUCLEOTIDE SEQUENCE [LARGE SCALE GENOMIC DNA]</scope>
    <source>
        <strain evidence="4">B95-8</strain>
        <tissue evidence="4">Cell line</tissue>
    </source>
</reference>
<dbReference type="Proteomes" id="UP001266305">
    <property type="component" value="Unassembled WGS sequence"/>
</dbReference>
<name>A0ABQ9TU95_SAGOE</name>
<dbReference type="PROSITE" id="PS51980">
    <property type="entry name" value="OCEL"/>
    <property type="match status" value="1"/>
</dbReference>
<gene>
    <name evidence="4" type="ORF">P7K49_033649</name>
</gene>
<evidence type="ECO:0000313" key="4">
    <source>
        <dbReference type="EMBL" id="KAK2087742.1"/>
    </source>
</evidence>
<dbReference type="InterPro" id="IPR031176">
    <property type="entry name" value="ELL/occludin"/>
</dbReference>
<dbReference type="SUPFAM" id="SSF144292">
    <property type="entry name" value="occludin/ELL-like"/>
    <property type="match status" value="1"/>
</dbReference>
<feature type="domain" description="OCEL" evidence="3">
    <location>
        <begin position="1"/>
        <end position="49"/>
    </location>
</feature>
<dbReference type="PANTHER" id="PTHR23288">
    <property type="entry name" value="OCCLUDIN AND RNA POLYMERASE II ELONGATION FACTOR ELL"/>
    <property type="match status" value="1"/>
</dbReference>
<keyword evidence="5" id="KW-1185">Reference proteome</keyword>
<protein>
    <recommendedName>
        <fullName evidence="3">OCEL domain-containing protein</fullName>
    </recommendedName>
</protein>
<comment type="similarity">
    <text evidence="1 2">Belongs to the ELL/occludin family.</text>
</comment>